<accession>A0A4Z1RFS4</accession>
<evidence type="ECO:0000256" key="1">
    <source>
        <dbReference type="SAM" id="Phobius"/>
    </source>
</evidence>
<dbReference type="Pfam" id="PF04235">
    <property type="entry name" value="DUF418"/>
    <property type="match status" value="1"/>
</dbReference>
<sequence length="395" mass="43363">MTQWAPIDDRARIGALDALRALALGGIFVVNLETFNRPFDTLANGMRSGLGGVDVAAAWFIQVFVAGKAWLLFSLLFGIGFALLQQRGVSDAVWKRRTWGLLVIGLLHGALLWPGDILRTYALAAFLLLALRGLPPPRQRDLGLALYLGVWAAFALVMLLAGDFEPASTEAAMTAGRIYAEGGYFAVTAQRLRDLSTMIGSDIMAVPMALGLFLTGGWLLRSGRIETADAHLRWHRAMAWIGLPVGLLATVAIVSVVGLGREQAGGYGRWMVALALMQIAALPMAVGLVSAVVLAWRDPRWRRRLDAVAPAGRMALTHYLLQSLIASTLFYGYGLGRFGLWGPALLLLFAVAVFSLQVLASRWWLARFRFGPVEWAWRWCTYGHRPPLRRRRVDA</sequence>
<dbReference type="AlphaFoldDB" id="A0A4Z1RFS4"/>
<evidence type="ECO:0000259" key="2">
    <source>
        <dbReference type="Pfam" id="PF04235"/>
    </source>
</evidence>
<feature type="transmembrane region" description="Helical" evidence="1">
    <location>
        <begin position="240"/>
        <end position="260"/>
    </location>
</feature>
<comment type="caution">
    <text evidence="3">The sequence shown here is derived from an EMBL/GenBank/DDBJ whole genome shotgun (WGS) entry which is preliminary data.</text>
</comment>
<feature type="transmembrane region" description="Helical" evidence="1">
    <location>
        <begin position="142"/>
        <end position="161"/>
    </location>
</feature>
<dbReference type="PANTHER" id="PTHR30590:SF2">
    <property type="entry name" value="INNER MEMBRANE PROTEIN"/>
    <property type="match status" value="1"/>
</dbReference>
<keyword evidence="1" id="KW-1133">Transmembrane helix</keyword>
<proteinExistence type="predicted"/>
<keyword evidence="4" id="KW-1185">Reference proteome</keyword>
<dbReference type="RefSeq" id="WP_134672913.1">
    <property type="nucleotide sequence ID" value="NZ_SPUH01000001.1"/>
</dbReference>
<name>A0A4Z1RFS4_9GAMM</name>
<feature type="transmembrane region" description="Helical" evidence="1">
    <location>
        <begin position="340"/>
        <end position="360"/>
    </location>
</feature>
<feature type="transmembrane region" description="Helical" evidence="1">
    <location>
        <begin position="96"/>
        <end position="113"/>
    </location>
</feature>
<organism evidence="3 4">
    <name type="scientific">Luteimonas yindakuii</name>
    <dbReference type="NCBI Taxonomy" id="2565782"/>
    <lineage>
        <taxon>Bacteria</taxon>
        <taxon>Pseudomonadati</taxon>
        <taxon>Pseudomonadota</taxon>
        <taxon>Gammaproteobacteria</taxon>
        <taxon>Lysobacterales</taxon>
        <taxon>Lysobacteraceae</taxon>
        <taxon>Luteimonas</taxon>
    </lineage>
</organism>
<gene>
    <name evidence="3" type="ORF">E4582_01210</name>
</gene>
<keyword evidence="1" id="KW-0812">Transmembrane</keyword>
<feature type="transmembrane region" description="Helical" evidence="1">
    <location>
        <begin position="119"/>
        <end position="135"/>
    </location>
</feature>
<reference evidence="3 4" key="1">
    <citation type="submission" date="2019-01" db="EMBL/GenBank/DDBJ databases">
        <authorList>
            <person name="Zhang S."/>
        </authorList>
    </citation>
    <scope>NUCLEOTIDE SEQUENCE [LARGE SCALE GENOMIC DNA]</scope>
    <source>
        <strain evidence="3 4">1626</strain>
    </source>
</reference>
<dbReference type="EMBL" id="SPUH01000001">
    <property type="protein sequence ID" value="TKS53527.1"/>
    <property type="molecule type" value="Genomic_DNA"/>
</dbReference>
<feature type="transmembrane region" description="Helical" evidence="1">
    <location>
        <begin position="21"/>
        <end position="39"/>
    </location>
</feature>
<dbReference type="Proteomes" id="UP000298681">
    <property type="component" value="Unassembled WGS sequence"/>
</dbReference>
<feature type="transmembrane region" description="Helical" evidence="1">
    <location>
        <begin position="316"/>
        <end position="334"/>
    </location>
</feature>
<keyword evidence="1" id="KW-0472">Membrane</keyword>
<feature type="transmembrane region" description="Helical" evidence="1">
    <location>
        <begin position="203"/>
        <end position="220"/>
    </location>
</feature>
<feature type="transmembrane region" description="Helical" evidence="1">
    <location>
        <begin position="59"/>
        <end position="84"/>
    </location>
</feature>
<feature type="domain" description="DUF418" evidence="2">
    <location>
        <begin position="220"/>
        <end position="383"/>
    </location>
</feature>
<protein>
    <submittedName>
        <fullName evidence="3">DUF418 domain-containing protein</fullName>
    </submittedName>
</protein>
<dbReference type="InterPro" id="IPR052529">
    <property type="entry name" value="Bact_Transport_Assoc"/>
</dbReference>
<evidence type="ECO:0000313" key="4">
    <source>
        <dbReference type="Proteomes" id="UP000298681"/>
    </source>
</evidence>
<feature type="transmembrane region" description="Helical" evidence="1">
    <location>
        <begin position="272"/>
        <end position="296"/>
    </location>
</feature>
<dbReference type="InterPro" id="IPR007349">
    <property type="entry name" value="DUF418"/>
</dbReference>
<dbReference type="PANTHER" id="PTHR30590">
    <property type="entry name" value="INNER MEMBRANE PROTEIN"/>
    <property type="match status" value="1"/>
</dbReference>
<evidence type="ECO:0000313" key="3">
    <source>
        <dbReference type="EMBL" id="TKS53527.1"/>
    </source>
</evidence>